<feature type="transmembrane region" description="Helical" evidence="1">
    <location>
        <begin position="32"/>
        <end position="51"/>
    </location>
</feature>
<evidence type="ECO:0000313" key="4">
    <source>
        <dbReference type="Proteomes" id="UP000886742"/>
    </source>
</evidence>
<dbReference type="GO" id="GO:0016787">
    <property type="term" value="F:hydrolase activity"/>
    <property type="evidence" value="ECO:0007669"/>
    <property type="project" value="InterPro"/>
</dbReference>
<dbReference type="Pfam" id="PF00149">
    <property type="entry name" value="Metallophos"/>
    <property type="match status" value="1"/>
</dbReference>
<dbReference type="InterPro" id="IPR051158">
    <property type="entry name" value="Metallophosphoesterase_sf"/>
</dbReference>
<reference evidence="3" key="2">
    <citation type="journal article" date="2021" name="PeerJ">
        <title>Extensive microbial diversity within the chicken gut microbiome revealed by metagenomics and culture.</title>
        <authorList>
            <person name="Gilroy R."/>
            <person name="Ravi A."/>
            <person name="Getino M."/>
            <person name="Pursley I."/>
            <person name="Horton D.L."/>
            <person name="Alikhan N.F."/>
            <person name="Baker D."/>
            <person name="Gharbi K."/>
            <person name="Hall N."/>
            <person name="Watson M."/>
            <person name="Adriaenssens E.M."/>
            <person name="Foster-Nyarko E."/>
            <person name="Jarju S."/>
            <person name="Secka A."/>
            <person name="Antonio M."/>
            <person name="Oren A."/>
            <person name="Chaudhuri R.R."/>
            <person name="La Ragione R."/>
            <person name="Hildebrand F."/>
            <person name="Pallen M.J."/>
        </authorList>
    </citation>
    <scope>NUCLEOTIDE SEQUENCE</scope>
    <source>
        <strain evidence="3">ChiGjej3B3-5194</strain>
    </source>
</reference>
<dbReference type="PANTHER" id="PTHR31302:SF0">
    <property type="entry name" value="TRANSMEMBRANE PROTEIN WITH METALLOPHOSPHOESTERASE DOMAIN"/>
    <property type="match status" value="1"/>
</dbReference>
<dbReference type="PANTHER" id="PTHR31302">
    <property type="entry name" value="TRANSMEMBRANE PROTEIN WITH METALLOPHOSPHOESTERASE DOMAIN-RELATED"/>
    <property type="match status" value="1"/>
</dbReference>
<organism evidence="3 4">
    <name type="scientific">Candidatus Enterousia intestinigallinarum</name>
    <dbReference type="NCBI Taxonomy" id="2840790"/>
    <lineage>
        <taxon>Bacteria</taxon>
        <taxon>Pseudomonadati</taxon>
        <taxon>Pseudomonadota</taxon>
        <taxon>Alphaproteobacteria</taxon>
        <taxon>Candidatus Enterousia</taxon>
    </lineage>
</organism>
<comment type="caution">
    <text evidence="3">The sequence shown here is derived from an EMBL/GenBank/DDBJ whole genome shotgun (WGS) entry which is preliminary data.</text>
</comment>
<feature type="transmembrane region" description="Helical" evidence="1">
    <location>
        <begin position="5"/>
        <end position="26"/>
    </location>
</feature>
<sequence>MNFGVLSSTSIIGFIAMGILFVRYAMLSNVPWWGKLIMLVLFTGIGFLPQLGRYEFEDFWGRAYPVICNIISFTYMTAIILMTITLLRDAVWIILYLCGVAPSPMDITVVLRVNLVTVAVAVVMGAYALYAGLRTPAVRVVTVTSPKITAEYTVAALPDLHFQRTMSPRRVQKIVDKTNAQNPNAVILLGDTIDDALERITTHMALLQNLSAPDGVYFVTGNHETYSGYDASVAALKNLGFTFLENSGVSLRSDIYLGGFPDIHSSRRSGHRYDMAKTFADATPGQFRLLASHTPGSFRENAFDFEIAGHTHGGQIIPIIFLMYLHAPYLAGEYDLDGGARLYVSRGISQGGPQMRLFAPTEITIIKLTPQIKE</sequence>
<dbReference type="InterPro" id="IPR004843">
    <property type="entry name" value="Calcineurin-like_PHP"/>
</dbReference>
<dbReference type="EMBL" id="DVJI01000012">
    <property type="protein sequence ID" value="HIS71053.1"/>
    <property type="molecule type" value="Genomic_DNA"/>
</dbReference>
<dbReference type="Proteomes" id="UP000886742">
    <property type="component" value="Unassembled WGS sequence"/>
</dbReference>
<evidence type="ECO:0000313" key="3">
    <source>
        <dbReference type="EMBL" id="HIS71053.1"/>
    </source>
</evidence>
<feature type="transmembrane region" description="Helical" evidence="1">
    <location>
        <begin position="63"/>
        <end position="87"/>
    </location>
</feature>
<dbReference type="InterPro" id="IPR029052">
    <property type="entry name" value="Metallo-depent_PP-like"/>
</dbReference>
<dbReference type="AlphaFoldDB" id="A0A9D1FH72"/>
<dbReference type="SUPFAM" id="SSF56300">
    <property type="entry name" value="Metallo-dependent phosphatases"/>
    <property type="match status" value="1"/>
</dbReference>
<evidence type="ECO:0000259" key="2">
    <source>
        <dbReference type="Pfam" id="PF00149"/>
    </source>
</evidence>
<dbReference type="CDD" id="cd07385">
    <property type="entry name" value="MPP_YkuE_C"/>
    <property type="match status" value="1"/>
</dbReference>
<protein>
    <submittedName>
        <fullName evidence="3">Metallophosphoesterase</fullName>
    </submittedName>
</protein>
<reference evidence="3" key="1">
    <citation type="submission" date="2020-10" db="EMBL/GenBank/DDBJ databases">
        <authorList>
            <person name="Gilroy R."/>
        </authorList>
    </citation>
    <scope>NUCLEOTIDE SEQUENCE</scope>
    <source>
        <strain evidence="3">ChiGjej3B3-5194</strain>
    </source>
</reference>
<feature type="domain" description="Calcineurin-like phosphoesterase" evidence="2">
    <location>
        <begin position="153"/>
        <end position="313"/>
    </location>
</feature>
<keyword evidence="1" id="KW-1133">Transmembrane helix</keyword>
<proteinExistence type="predicted"/>
<dbReference type="Gene3D" id="3.60.21.10">
    <property type="match status" value="1"/>
</dbReference>
<evidence type="ECO:0000256" key="1">
    <source>
        <dbReference type="SAM" id="Phobius"/>
    </source>
</evidence>
<gene>
    <name evidence="3" type="ORF">IAD02_03660</name>
</gene>
<feature type="transmembrane region" description="Helical" evidence="1">
    <location>
        <begin position="107"/>
        <end position="130"/>
    </location>
</feature>
<accession>A0A9D1FH72</accession>
<keyword evidence="1" id="KW-0812">Transmembrane</keyword>
<keyword evidence="1" id="KW-0472">Membrane</keyword>
<name>A0A9D1FH72_9PROT</name>